<dbReference type="NCBIfam" id="NF047843">
    <property type="entry name" value="MST_Rv0443"/>
    <property type="match status" value="1"/>
</dbReference>
<name>A0ABU2RK72_9ACTN</name>
<dbReference type="InterPro" id="IPR034660">
    <property type="entry name" value="DinB/YfiT-like"/>
</dbReference>
<dbReference type="Pfam" id="PF04978">
    <property type="entry name" value="MST"/>
    <property type="match status" value="1"/>
</dbReference>
<dbReference type="Proteomes" id="UP001183777">
    <property type="component" value="Unassembled WGS sequence"/>
</dbReference>
<evidence type="ECO:0000313" key="2">
    <source>
        <dbReference type="Proteomes" id="UP001183777"/>
    </source>
</evidence>
<evidence type="ECO:0000313" key="1">
    <source>
        <dbReference type="EMBL" id="MDT0429247.1"/>
    </source>
</evidence>
<dbReference type="InterPro" id="IPR007061">
    <property type="entry name" value="MST-like"/>
</dbReference>
<gene>
    <name evidence="1" type="ORF">RM649_16580</name>
</gene>
<dbReference type="RefSeq" id="WP_014044168.1">
    <property type="nucleotide sequence ID" value="NZ_JAVREX010000006.1"/>
</dbReference>
<protein>
    <submittedName>
        <fullName evidence="1">DUF664 domain-containing protein</fullName>
    </submittedName>
</protein>
<dbReference type="Gene3D" id="1.20.120.450">
    <property type="entry name" value="dinb family like domain"/>
    <property type="match status" value="1"/>
</dbReference>
<keyword evidence="2" id="KW-1185">Reference proteome</keyword>
<comment type="caution">
    <text evidence="1">The sequence shown here is derived from an EMBL/GenBank/DDBJ whole genome shotgun (WGS) entry which is preliminary data.</text>
</comment>
<dbReference type="EMBL" id="JAVREX010000006">
    <property type="protein sequence ID" value="MDT0429247.1"/>
    <property type="molecule type" value="Genomic_DNA"/>
</dbReference>
<reference evidence="2" key="1">
    <citation type="submission" date="2023-07" db="EMBL/GenBank/DDBJ databases">
        <title>30 novel species of actinomycetes from the DSMZ collection.</title>
        <authorList>
            <person name="Nouioui I."/>
        </authorList>
    </citation>
    <scope>NUCLEOTIDE SEQUENCE [LARGE SCALE GENOMIC DNA]</scope>
    <source>
        <strain evidence="2">DSM 41770</strain>
    </source>
</reference>
<dbReference type="SUPFAM" id="SSF109854">
    <property type="entry name" value="DinB/YfiT-like putative metalloenzymes"/>
    <property type="match status" value="1"/>
</dbReference>
<organism evidence="1 2">
    <name type="scientific">Streptomyces salyersiae</name>
    <dbReference type="NCBI Taxonomy" id="3075530"/>
    <lineage>
        <taxon>Bacteria</taxon>
        <taxon>Bacillati</taxon>
        <taxon>Actinomycetota</taxon>
        <taxon>Actinomycetes</taxon>
        <taxon>Kitasatosporales</taxon>
        <taxon>Streptomycetaceae</taxon>
        <taxon>Streptomyces</taxon>
    </lineage>
</organism>
<proteinExistence type="predicted"/>
<accession>A0ABU2RK72</accession>
<sequence length="169" mass="18490">MNSAGILAEAFERIKETVHAAVEGLPPDMLNARLDEDANSIAWLVWHLTRVQDDHVSDAAGTEQVWFSEDWASRFELPLPEDSTGYGHSSEQVGSVEVASGDLLLGYYDAVHEQSLAFVHGLDGRALDRVVDEAWSPPVTLGVRLISVLSDDLQHAGQAAFVRGALERR</sequence>